<evidence type="ECO:0008006" key="10">
    <source>
        <dbReference type="Google" id="ProtNLM"/>
    </source>
</evidence>
<name>A0A7J8LQC4_9ROSI</name>
<dbReference type="PANTHER" id="PTHR47950">
    <property type="entry name" value="CYTOCHROME P450, FAMILY 76, SUBFAMILY C, POLYPEPTIDE 5-RELATED"/>
    <property type="match status" value="1"/>
</dbReference>
<comment type="cofactor">
    <cofactor evidence="5">
        <name>heme</name>
        <dbReference type="ChEBI" id="CHEBI:30413"/>
    </cofactor>
</comment>
<dbReference type="GO" id="GO:0020037">
    <property type="term" value="F:heme binding"/>
    <property type="evidence" value="ECO:0007669"/>
    <property type="project" value="InterPro"/>
</dbReference>
<keyword evidence="9" id="KW-1185">Reference proteome</keyword>
<organism evidence="8 9">
    <name type="scientific">Gossypium lobatum</name>
    <dbReference type="NCBI Taxonomy" id="34289"/>
    <lineage>
        <taxon>Eukaryota</taxon>
        <taxon>Viridiplantae</taxon>
        <taxon>Streptophyta</taxon>
        <taxon>Embryophyta</taxon>
        <taxon>Tracheophyta</taxon>
        <taxon>Spermatophyta</taxon>
        <taxon>Magnoliopsida</taxon>
        <taxon>eudicotyledons</taxon>
        <taxon>Gunneridae</taxon>
        <taxon>Pentapetalae</taxon>
        <taxon>rosids</taxon>
        <taxon>malvids</taxon>
        <taxon>Malvales</taxon>
        <taxon>Malvaceae</taxon>
        <taxon>Malvoideae</taxon>
        <taxon>Gossypium</taxon>
    </lineage>
</organism>
<dbReference type="GO" id="GO:0016705">
    <property type="term" value="F:oxidoreductase activity, acting on paired donors, with incorporation or reduction of molecular oxygen"/>
    <property type="evidence" value="ECO:0007669"/>
    <property type="project" value="InterPro"/>
</dbReference>
<dbReference type="SUPFAM" id="SSF48264">
    <property type="entry name" value="Cytochrome P450"/>
    <property type="match status" value="1"/>
</dbReference>
<feature type="binding site" description="axial binding residue" evidence="5">
    <location>
        <position position="442"/>
    </location>
    <ligand>
        <name>heme</name>
        <dbReference type="ChEBI" id="CHEBI:30413"/>
    </ligand>
    <ligandPart>
        <name>Fe</name>
        <dbReference type="ChEBI" id="CHEBI:18248"/>
    </ligandPart>
</feature>
<keyword evidence="2 5" id="KW-0479">Metal-binding</keyword>
<dbReference type="PANTHER" id="PTHR47950:SF23">
    <property type="entry name" value="GERANIOL 8-HYDROXYLASE-LIKE"/>
    <property type="match status" value="1"/>
</dbReference>
<evidence type="ECO:0000256" key="5">
    <source>
        <dbReference type="PIRSR" id="PIRSR602401-1"/>
    </source>
</evidence>
<keyword evidence="4 5" id="KW-0408">Iron</keyword>
<evidence type="ECO:0000313" key="8">
    <source>
        <dbReference type="EMBL" id="MBA0554603.1"/>
    </source>
</evidence>
<evidence type="ECO:0000256" key="3">
    <source>
        <dbReference type="ARBA" id="ARBA00023002"/>
    </source>
</evidence>
<dbReference type="InterPro" id="IPR002401">
    <property type="entry name" value="Cyt_P450_E_grp-I"/>
</dbReference>
<sequence length="499" mass="56986">MDFLNWLMYFVFYLILFQAFLLITRRKLGRSHKLPPGPPTIPIFGNLFQVGDKPHRFLAELAKIHGDIMTLKLGQTTTVVFSSATMAKEILQKHDAVSCNRTIPDALRALQHHEAGLPWMPVSTTWRNLRKICNLHIFATPKLDANQYLRRSKVEQLLAGVRESSLIGEAIEIRQAAFKTTLSLISNTIFSIDLADSTHTSQEFQEIVQGIMKELGKPNFGDYFPIANLDLQGIRRRVAILLRKMMDLFDKMVDERMELRRMNDYISTNDFLDILLQLSHQGNSEKLDRNLIKHLILVDLVVGAIETTTSTLEWAMAELLQNPKVLQEARGELKQIIGVGNLVEESNITCLPYLQAIVKETMRLHPSFPLLLPKKAEANIEIHSFVIPKGTQLLINAWAIGRDPKFWEEPDMFRPERFIRSEMDVKGRDFGLIPFGGGRRICPGLPLAIRMLHLMLGGLIHSFDWKLENNITPESLDMKDKYGLFLHKAQPLRIIPISN</sequence>
<evidence type="ECO:0000313" key="9">
    <source>
        <dbReference type="Proteomes" id="UP000593572"/>
    </source>
</evidence>
<gene>
    <name evidence="8" type="ORF">Golob_013698</name>
</gene>
<dbReference type="AlphaFoldDB" id="A0A7J8LQC4"/>
<keyword evidence="7" id="KW-0472">Membrane</keyword>
<evidence type="ECO:0000256" key="6">
    <source>
        <dbReference type="RuleBase" id="RU000461"/>
    </source>
</evidence>
<reference evidence="8 9" key="1">
    <citation type="journal article" date="2019" name="Genome Biol. Evol.">
        <title>Insights into the evolution of the New World diploid cottons (Gossypium, subgenus Houzingenia) based on genome sequencing.</title>
        <authorList>
            <person name="Grover C.E."/>
            <person name="Arick M.A. 2nd"/>
            <person name="Thrash A."/>
            <person name="Conover J.L."/>
            <person name="Sanders W.S."/>
            <person name="Peterson D.G."/>
            <person name="Frelichowski J.E."/>
            <person name="Scheffler J.A."/>
            <person name="Scheffler B.E."/>
            <person name="Wendel J.F."/>
        </authorList>
    </citation>
    <scope>NUCLEOTIDE SEQUENCE [LARGE SCALE GENOMIC DNA]</scope>
    <source>
        <strain evidence="8">157</strain>
        <tissue evidence="8">Leaf</tissue>
    </source>
</reference>
<feature type="transmembrane region" description="Helical" evidence="7">
    <location>
        <begin position="6"/>
        <end position="24"/>
    </location>
</feature>
<dbReference type="Proteomes" id="UP000593572">
    <property type="component" value="Unassembled WGS sequence"/>
</dbReference>
<dbReference type="InterPro" id="IPR017972">
    <property type="entry name" value="Cyt_P450_CS"/>
</dbReference>
<keyword evidence="5 6" id="KW-0349">Heme</keyword>
<dbReference type="Pfam" id="PF00067">
    <property type="entry name" value="p450"/>
    <property type="match status" value="1"/>
</dbReference>
<dbReference type="Gene3D" id="1.10.630.10">
    <property type="entry name" value="Cytochrome P450"/>
    <property type="match status" value="1"/>
</dbReference>
<dbReference type="EMBL" id="JABEZX010000004">
    <property type="protein sequence ID" value="MBA0554603.1"/>
    <property type="molecule type" value="Genomic_DNA"/>
</dbReference>
<dbReference type="CDD" id="cd11073">
    <property type="entry name" value="CYP76-like"/>
    <property type="match status" value="1"/>
</dbReference>
<comment type="similarity">
    <text evidence="1 6">Belongs to the cytochrome P450 family.</text>
</comment>
<dbReference type="PROSITE" id="PS00086">
    <property type="entry name" value="CYTOCHROME_P450"/>
    <property type="match status" value="1"/>
</dbReference>
<protein>
    <recommendedName>
        <fullName evidence="10">Cytochrome P450</fullName>
    </recommendedName>
</protein>
<dbReference type="InterPro" id="IPR036396">
    <property type="entry name" value="Cyt_P450_sf"/>
</dbReference>
<evidence type="ECO:0000256" key="1">
    <source>
        <dbReference type="ARBA" id="ARBA00010617"/>
    </source>
</evidence>
<dbReference type="GO" id="GO:0005506">
    <property type="term" value="F:iron ion binding"/>
    <property type="evidence" value="ECO:0007669"/>
    <property type="project" value="InterPro"/>
</dbReference>
<dbReference type="InterPro" id="IPR001128">
    <property type="entry name" value="Cyt_P450"/>
</dbReference>
<dbReference type="PRINTS" id="PR00385">
    <property type="entry name" value="P450"/>
</dbReference>
<dbReference type="PRINTS" id="PR00463">
    <property type="entry name" value="EP450I"/>
</dbReference>
<comment type="caution">
    <text evidence="8">The sequence shown here is derived from an EMBL/GenBank/DDBJ whole genome shotgun (WGS) entry which is preliminary data.</text>
</comment>
<keyword evidence="6" id="KW-0503">Monooxygenase</keyword>
<evidence type="ECO:0000256" key="7">
    <source>
        <dbReference type="SAM" id="Phobius"/>
    </source>
</evidence>
<accession>A0A7J8LQC4</accession>
<evidence type="ECO:0000256" key="4">
    <source>
        <dbReference type="ARBA" id="ARBA00023004"/>
    </source>
</evidence>
<evidence type="ECO:0000256" key="2">
    <source>
        <dbReference type="ARBA" id="ARBA00022723"/>
    </source>
</evidence>
<dbReference type="FunFam" id="1.10.630.10:FF:000007">
    <property type="entry name" value="Cytochrome P450 76C4"/>
    <property type="match status" value="1"/>
</dbReference>
<keyword evidence="7" id="KW-0812">Transmembrane</keyword>
<keyword evidence="3 6" id="KW-0560">Oxidoreductase</keyword>
<keyword evidence="7" id="KW-1133">Transmembrane helix</keyword>
<proteinExistence type="inferred from homology"/>
<dbReference type="GO" id="GO:0004497">
    <property type="term" value="F:monooxygenase activity"/>
    <property type="evidence" value="ECO:0007669"/>
    <property type="project" value="UniProtKB-KW"/>
</dbReference>